<keyword evidence="5" id="KW-1185">Reference proteome</keyword>
<evidence type="ECO:0000313" key="5">
    <source>
        <dbReference type="Proteomes" id="UP000604046"/>
    </source>
</evidence>
<dbReference type="Pfam" id="PF12796">
    <property type="entry name" value="Ank_2"/>
    <property type="match status" value="1"/>
</dbReference>
<feature type="transmembrane region" description="Helical" evidence="3">
    <location>
        <begin position="932"/>
        <end position="957"/>
    </location>
</feature>
<name>A0A812KIU6_9DINO</name>
<feature type="transmembrane region" description="Helical" evidence="3">
    <location>
        <begin position="1076"/>
        <end position="1094"/>
    </location>
</feature>
<keyword evidence="1" id="KW-0040">ANK repeat</keyword>
<feature type="repeat" description="ANK" evidence="1">
    <location>
        <begin position="74"/>
        <end position="106"/>
    </location>
</feature>
<comment type="caution">
    <text evidence="4">The sequence shown here is derived from an EMBL/GenBank/DDBJ whole genome shotgun (WGS) entry which is preliminary data.</text>
</comment>
<feature type="transmembrane region" description="Helical" evidence="3">
    <location>
        <begin position="1100"/>
        <end position="1118"/>
    </location>
</feature>
<dbReference type="InterPro" id="IPR002110">
    <property type="entry name" value="Ankyrin_rpt"/>
</dbReference>
<dbReference type="SUPFAM" id="SSF48403">
    <property type="entry name" value="Ankyrin repeat"/>
    <property type="match status" value="1"/>
</dbReference>
<feature type="transmembrane region" description="Helical" evidence="3">
    <location>
        <begin position="969"/>
        <end position="990"/>
    </location>
</feature>
<feature type="transmembrane region" description="Helical" evidence="3">
    <location>
        <begin position="828"/>
        <end position="848"/>
    </location>
</feature>
<dbReference type="PROSITE" id="PS50297">
    <property type="entry name" value="ANK_REP_REGION"/>
    <property type="match status" value="1"/>
</dbReference>
<feature type="region of interest" description="Disordered" evidence="2">
    <location>
        <begin position="1025"/>
        <end position="1045"/>
    </location>
</feature>
<feature type="region of interest" description="Disordered" evidence="2">
    <location>
        <begin position="240"/>
        <end position="263"/>
    </location>
</feature>
<dbReference type="EMBL" id="CAJNDS010000680">
    <property type="protein sequence ID" value="CAE7227733.1"/>
    <property type="molecule type" value="Genomic_DNA"/>
</dbReference>
<dbReference type="Gene3D" id="1.25.40.20">
    <property type="entry name" value="Ankyrin repeat-containing domain"/>
    <property type="match status" value="1"/>
</dbReference>
<feature type="transmembrane region" description="Helical" evidence="3">
    <location>
        <begin position="726"/>
        <end position="754"/>
    </location>
</feature>
<evidence type="ECO:0000313" key="4">
    <source>
        <dbReference type="EMBL" id="CAE7227733.1"/>
    </source>
</evidence>
<gene>
    <name evidence="4" type="ORF">SNAT2548_LOCUS9005</name>
</gene>
<dbReference type="InterPro" id="IPR036770">
    <property type="entry name" value="Ankyrin_rpt-contain_sf"/>
</dbReference>
<feature type="compositionally biased region" description="Basic and acidic residues" evidence="2">
    <location>
        <begin position="1025"/>
        <end position="1037"/>
    </location>
</feature>
<evidence type="ECO:0000256" key="2">
    <source>
        <dbReference type="SAM" id="MobiDB-lite"/>
    </source>
</evidence>
<feature type="region of interest" description="Disordered" evidence="2">
    <location>
        <begin position="1"/>
        <end position="36"/>
    </location>
</feature>
<keyword evidence="3" id="KW-0472">Membrane</keyword>
<dbReference type="PROSITE" id="PS50088">
    <property type="entry name" value="ANK_REPEAT"/>
    <property type="match status" value="1"/>
</dbReference>
<reference evidence="4" key="1">
    <citation type="submission" date="2021-02" db="EMBL/GenBank/DDBJ databases">
        <authorList>
            <person name="Dougan E. K."/>
            <person name="Rhodes N."/>
            <person name="Thang M."/>
            <person name="Chan C."/>
        </authorList>
    </citation>
    <scope>NUCLEOTIDE SEQUENCE</scope>
</reference>
<keyword evidence="3" id="KW-1133">Transmembrane helix</keyword>
<organism evidence="4 5">
    <name type="scientific">Symbiodinium natans</name>
    <dbReference type="NCBI Taxonomy" id="878477"/>
    <lineage>
        <taxon>Eukaryota</taxon>
        <taxon>Sar</taxon>
        <taxon>Alveolata</taxon>
        <taxon>Dinophyceae</taxon>
        <taxon>Suessiales</taxon>
        <taxon>Symbiodiniaceae</taxon>
        <taxon>Symbiodinium</taxon>
    </lineage>
</organism>
<dbReference type="OrthoDB" id="432428at2759"/>
<evidence type="ECO:0000256" key="1">
    <source>
        <dbReference type="PROSITE-ProRule" id="PRU00023"/>
    </source>
</evidence>
<proteinExistence type="predicted"/>
<accession>A0A812KIU6</accession>
<sequence>MESEELLAGGGCQEHQEPGPAVTRSGSQAQDGPAAPLSRWNRADLALRKACQNADLFAMRFALARGAGMCADKSGKTALHYATRVGFYEGVRELLVQGFDPNIIDCHGGRPVDEAETWSAKASNAAQRKACLDCRDCLVSFHGRRCDPHERDDTATFLHRRRSLQDMVRNRDGQHAHIPWEDDLDRLDVLLNASGGSAAASSASTGRATAFNVTSSTASTAPGPPFGPVSGMMFEHVAPRAPSANTTSAAAGTRPPKKAAQRQRLWGDVVSAYKYKNLHVRKSSTADATPIEPVDPRNETVYLCSGLAFTETTLGSATSSVQQDLSFGRLLLACSGPANDKGEEAVAKLEIGSNVQWRLTQVNLDAGGRSLLRIGGPVYLGSALFISGPEGIVQLQNASVASLSVNLGGGYLHLQNMDFGSARFTLADTSLYLYAAADMPGFDLTIRSVSDGDDDDVLQSEAPSSLCMSSATGVPEAGNVTLLKKGTAQQTYRFGSGPSYRSVIVTRDIQAADNRLFVSHGVVRSERSCNNTLDTLKGQLRPQLGPSFTKWAQTMADLQVETLRLHMVGPALGNHLQDMSARGSWIYSRYGTTLMWFPLVLFQVFTAGLYAPATVRHASLVNAGHCLTEEQRLLAQTPDCADQEPTSTSLRVLALEDSLQALLHSLPSGLLAPTVPNSQVLYVEEGTAKREVYFPSFADGLVDTFSLTRGTYVKQVRNDPSFLRGLLGLLFLIALFFLAVMGALFGSQLFAMIYKVENDRFTRLKGRLLRKKFLSAEKTEDSTSPETEQMELVELEAKWAGALSILEYLFLRVPAGFKDVSLMDLCKVVVMQFAVMQLMVLPLALSAYHHLIFEDEMAKQLCSFTDYVQGRCFVVNPGLSSSLFVAAIILDALLLLNTLFEYFLRAEQVKWVTSEAPSRGRHLALLKVGNSWCYLLLICGCMFLGVALCLSYGMLVLHFVALSALLKPAVMAPVLAMLASACGVAQLVTVQMKQLVEKAKAWVQDLVSKSKEDLAKLEREIGEVPDERGEAGTKADEPDPADTDANFSEDAKDVEDHLLVLLGLCRGQLLLLQVEAVLLFLGVSAFLLVGVMLFLGPDAWIAQLSANAATLGAAFVAIQSQVGKIQKTDYAKMQKILEDAAAGLKKDKKKTQ</sequence>
<feature type="transmembrane region" description="Helical" evidence="3">
    <location>
        <begin position="883"/>
        <end position="904"/>
    </location>
</feature>
<dbReference type="AlphaFoldDB" id="A0A812KIU6"/>
<keyword evidence="3" id="KW-0812">Transmembrane</keyword>
<protein>
    <submittedName>
        <fullName evidence="4">Uncharacterized protein</fullName>
    </submittedName>
</protein>
<evidence type="ECO:0000256" key="3">
    <source>
        <dbReference type="SAM" id="Phobius"/>
    </source>
</evidence>
<dbReference type="Proteomes" id="UP000604046">
    <property type="component" value="Unassembled WGS sequence"/>
</dbReference>